<proteinExistence type="predicted"/>
<organism evidence="1 2">
    <name type="scientific">Rhizobium oryzicola</name>
    <dbReference type="NCBI Taxonomy" id="1232668"/>
    <lineage>
        <taxon>Bacteria</taxon>
        <taxon>Pseudomonadati</taxon>
        <taxon>Pseudomonadota</taxon>
        <taxon>Alphaproteobacteria</taxon>
        <taxon>Hyphomicrobiales</taxon>
        <taxon>Rhizobiaceae</taxon>
        <taxon>Rhizobium/Agrobacterium group</taxon>
        <taxon>Rhizobium</taxon>
    </lineage>
</organism>
<comment type="caution">
    <text evidence="1">The sequence shown here is derived from an EMBL/GenBank/DDBJ whole genome shotgun (WGS) entry which is preliminary data.</text>
</comment>
<dbReference type="RefSeq" id="WP_302075869.1">
    <property type="nucleotide sequence ID" value="NZ_JAUKWQ010000001.1"/>
</dbReference>
<dbReference type="Proteomes" id="UP001169006">
    <property type="component" value="Unassembled WGS sequence"/>
</dbReference>
<dbReference type="EMBL" id="JAUKWQ010000001">
    <property type="protein sequence ID" value="MDO1581784.1"/>
    <property type="molecule type" value="Genomic_DNA"/>
</dbReference>
<evidence type="ECO:0000313" key="1">
    <source>
        <dbReference type="EMBL" id="MDO1581784.1"/>
    </source>
</evidence>
<name>A0ABT8STL8_9HYPH</name>
<keyword evidence="2" id="KW-1185">Reference proteome</keyword>
<protein>
    <submittedName>
        <fullName evidence="1">Uncharacterized protein</fullName>
    </submittedName>
</protein>
<evidence type="ECO:0000313" key="2">
    <source>
        <dbReference type="Proteomes" id="UP001169006"/>
    </source>
</evidence>
<gene>
    <name evidence="1" type="ORF">Q2T52_06695</name>
</gene>
<reference evidence="1" key="2">
    <citation type="submission" date="2023-07" db="EMBL/GenBank/DDBJ databases">
        <authorList>
            <person name="Sun H."/>
        </authorList>
    </citation>
    <scope>NUCLEOTIDE SEQUENCE</scope>
    <source>
        <strain evidence="1">05753</strain>
    </source>
</reference>
<reference evidence="1" key="1">
    <citation type="journal article" date="2015" name="Int. J. Syst. Evol. Microbiol.">
        <title>Rhizobium oryzicola sp. nov., potential plant-growth-promoting endophytic bacteria isolated from rice roots.</title>
        <authorList>
            <person name="Zhang X.X."/>
            <person name="Gao J.S."/>
            <person name="Cao Y.H."/>
            <person name="Sheirdil R.A."/>
            <person name="Wang X.C."/>
            <person name="Zhang L."/>
        </authorList>
    </citation>
    <scope>NUCLEOTIDE SEQUENCE</scope>
    <source>
        <strain evidence="1">05753</strain>
    </source>
</reference>
<sequence>MSEYLDAQQLEEAKIRKVWSVSDFVRRYRLDPIEENRLTKLLGPFASEQELLMNARRSPQFR</sequence>
<accession>A0ABT8STL8</accession>